<dbReference type="GO" id="GO:0046677">
    <property type="term" value="P:response to antibiotic"/>
    <property type="evidence" value="ECO:0007669"/>
    <property type="project" value="UniProtKB-KW"/>
</dbReference>
<evidence type="ECO:0000256" key="3">
    <source>
        <dbReference type="ARBA" id="ARBA00022448"/>
    </source>
</evidence>
<dbReference type="GO" id="GO:0016887">
    <property type="term" value="F:ATP hydrolysis activity"/>
    <property type="evidence" value="ECO:0007669"/>
    <property type="project" value="InterPro"/>
</dbReference>
<evidence type="ECO:0000313" key="13">
    <source>
        <dbReference type="Proteomes" id="UP000192726"/>
    </source>
</evidence>
<evidence type="ECO:0000256" key="1">
    <source>
        <dbReference type="ARBA" id="ARBA00004413"/>
    </source>
</evidence>
<dbReference type="InterPro" id="IPR050763">
    <property type="entry name" value="ABC_transporter_ATP-binding"/>
</dbReference>
<dbReference type="PANTHER" id="PTHR42711:SF19">
    <property type="entry name" value="DOXORUBICIN RESISTANCE ATP-BINDING PROTEIN DRRA"/>
    <property type="match status" value="1"/>
</dbReference>
<evidence type="ECO:0000313" key="12">
    <source>
        <dbReference type="EMBL" id="ARF54302.1"/>
    </source>
</evidence>
<dbReference type="InterPro" id="IPR017871">
    <property type="entry name" value="ABC_transporter-like_CS"/>
</dbReference>
<evidence type="ECO:0000256" key="8">
    <source>
        <dbReference type="ARBA" id="ARBA00023136"/>
    </source>
</evidence>
<dbReference type="EMBL" id="CP020569">
    <property type="protein sequence ID" value="ARF54302.1"/>
    <property type="molecule type" value="Genomic_DNA"/>
</dbReference>
<evidence type="ECO:0000256" key="4">
    <source>
        <dbReference type="ARBA" id="ARBA00022475"/>
    </source>
</evidence>
<dbReference type="NCBIfam" id="TIGR01188">
    <property type="entry name" value="drrA"/>
    <property type="match status" value="1"/>
</dbReference>
<evidence type="ECO:0000259" key="11">
    <source>
        <dbReference type="PROSITE" id="PS50893"/>
    </source>
</evidence>
<evidence type="ECO:0000256" key="6">
    <source>
        <dbReference type="ARBA" id="ARBA00022840"/>
    </source>
</evidence>
<accession>A0A1V0TNQ5</accession>
<dbReference type="RefSeq" id="WP_083104083.1">
    <property type="nucleotide sequence ID" value="NZ_CP020569.1"/>
</dbReference>
<dbReference type="SUPFAM" id="SSF52540">
    <property type="entry name" value="P-loop containing nucleoside triphosphate hydrolases"/>
    <property type="match status" value="1"/>
</dbReference>
<dbReference type="PANTHER" id="PTHR42711">
    <property type="entry name" value="ABC TRANSPORTER ATP-BINDING PROTEIN"/>
    <property type="match status" value="1"/>
</dbReference>
<protein>
    <recommendedName>
        <fullName evidence="2">ABC-type xenobiotic transporter</fullName>
        <ecNumber evidence="2">7.6.2.2</ecNumber>
    </recommendedName>
</protein>
<sequence length="319" mass="34198">MTAAIHVEDLVKEFGSTRAVDGVTMEVPAGSVLGLLGPNGAGKTTIVRMLATLTRPDGGRARVAGFDVVTEAHQVRGRIGLTGQYASVDETIPGWDNLYLIGRLYRLPPRRAKALADELLERFRLSKAAKKLPRDYSGGMRRRLDLAASLVGDPEVLYLDEPTTGLDPRSRLELWDMVRSLVARGTTVLLTTQYMEEAEALAENIVVIDHGRVIAEGTPAELRGRTGGQVLRIRPDRGADLTEIARQLSGTGGRSAVADPDEGLITLPVGGQEELTAALHVLTASGVPIDGIETHTPSLDEVFLTLTSGDPADDPRRTA</sequence>
<dbReference type="OrthoDB" id="9804819at2"/>
<feature type="domain" description="ABC transporter" evidence="11">
    <location>
        <begin position="5"/>
        <end position="235"/>
    </location>
</feature>
<keyword evidence="4" id="KW-1003">Cell membrane</keyword>
<keyword evidence="8" id="KW-0472">Membrane</keyword>
<keyword evidence="13" id="KW-1185">Reference proteome</keyword>
<dbReference type="GO" id="GO:1900753">
    <property type="term" value="P:doxorubicin transport"/>
    <property type="evidence" value="ECO:0007669"/>
    <property type="project" value="InterPro"/>
</dbReference>
<comment type="subcellular location">
    <subcellularLocation>
        <location evidence="1">Cell membrane</location>
        <topology evidence="1">Peripheral membrane protein</topology>
        <orientation evidence="1">Cytoplasmic side</orientation>
    </subcellularLocation>
</comment>
<evidence type="ECO:0000256" key="7">
    <source>
        <dbReference type="ARBA" id="ARBA00022967"/>
    </source>
</evidence>
<dbReference type="Gene3D" id="3.40.50.300">
    <property type="entry name" value="P-loop containing nucleotide triphosphate hydrolases"/>
    <property type="match status" value="1"/>
</dbReference>
<dbReference type="SMART" id="SM00382">
    <property type="entry name" value="AAA"/>
    <property type="match status" value="1"/>
</dbReference>
<keyword evidence="6 12" id="KW-0067">ATP-binding</keyword>
<dbReference type="InterPro" id="IPR003593">
    <property type="entry name" value="AAA+_ATPase"/>
</dbReference>
<dbReference type="GO" id="GO:0043215">
    <property type="term" value="P:daunorubicin transport"/>
    <property type="evidence" value="ECO:0007669"/>
    <property type="project" value="InterPro"/>
</dbReference>
<evidence type="ECO:0000256" key="10">
    <source>
        <dbReference type="ARBA" id="ARBA00049985"/>
    </source>
</evidence>
<keyword evidence="7" id="KW-1278">Translocase</keyword>
<dbReference type="InterPro" id="IPR027417">
    <property type="entry name" value="P-loop_NTPase"/>
</dbReference>
<dbReference type="EC" id="7.6.2.2" evidence="2"/>
<comment type="similarity">
    <text evidence="10">Belongs to the ABC transporter superfamily. Drug exporter-1 (DrugE1) (TC 3.A.1.105) family.</text>
</comment>
<dbReference type="GO" id="GO:0005524">
    <property type="term" value="F:ATP binding"/>
    <property type="evidence" value="ECO:0007669"/>
    <property type="project" value="UniProtKB-KW"/>
</dbReference>
<evidence type="ECO:0000256" key="9">
    <source>
        <dbReference type="ARBA" id="ARBA00023251"/>
    </source>
</evidence>
<keyword evidence="3" id="KW-0813">Transport</keyword>
<dbReference type="GO" id="GO:0005886">
    <property type="term" value="C:plasma membrane"/>
    <property type="evidence" value="ECO:0007669"/>
    <property type="project" value="UniProtKB-SubCell"/>
</dbReference>
<dbReference type="GO" id="GO:0008559">
    <property type="term" value="F:ABC-type xenobiotic transporter activity"/>
    <property type="evidence" value="ECO:0007669"/>
    <property type="project" value="UniProtKB-EC"/>
</dbReference>
<name>A0A1V0TNQ5_9ACTN</name>
<dbReference type="Proteomes" id="UP000192726">
    <property type="component" value="Chromosome"/>
</dbReference>
<gene>
    <name evidence="12" type="ORF">B1H19_08920</name>
</gene>
<dbReference type="InterPro" id="IPR005894">
    <property type="entry name" value="DrrA"/>
</dbReference>
<evidence type="ECO:0000256" key="5">
    <source>
        <dbReference type="ARBA" id="ARBA00022741"/>
    </source>
</evidence>
<evidence type="ECO:0000256" key="2">
    <source>
        <dbReference type="ARBA" id="ARBA00012191"/>
    </source>
</evidence>
<dbReference type="PROSITE" id="PS50893">
    <property type="entry name" value="ABC_TRANSPORTER_2"/>
    <property type="match status" value="1"/>
</dbReference>
<keyword evidence="9" id="KW-0046">Antibiotic resistance</keyword>
<reference evidence="12 13" key="1">
    <citation type="submission" date="2017-04" db="EMBL/GenBank/DDBJ databases">
        <title>Complete Genome Sequence of Streptomyces gilvosporeus F607, a Capable Producer of Natamycin.</title>
        <authorList>
            <person name="Zong G."/>
            <person name="Zhong C."/>
            <person name="Fu J."/>
            <person name="Qin R."/>
            <person name="Cao G."/>
        </authorList>
    </citation>
    <scope>NUCLEOTIDE SEQUENCE [LARGE SCALE GENOMIC DNA]</scope>
    <source>
        <strain evidence="12 13">F607</strain>
    </source>
</reference>
<dbReference type="Pfam" id="PF00005">
    <property type="entry name" value="ABC_tran"/>
    <property type="match status" value="1"/>
</dbReference>
<proteinExistence type="inferred from homology"/>
<dbReference type="InterPro" id="IPR025302">
    <property type="entry name" value="DrrA1/2-like_C"/>
</dbReference>
<dbReference type="InterPro" id="IPR003439">
    <property type="entry name" value="ABC_transporter-like_ATP-bd"/>
</dbReference>
<dbReference type="FunFam" id="3.40.50.300:FF:000589">
    <property type="entry name" value="ABC transporter, ATP-binding subunit"/>
    <property type="match status" value="1"/>
</dbReference>
<dbReference type="AlphaFoldDB" id="A0A1V0TNQ5"/>
<dbReference type="Pfam" id="PF13732">
    <property type="entry name" value="DrrA1-3_C"/>
    <property type="match status" value="1"/>
</dbReference>
<keyword evidence="5" id="KW-0547">Nucleotide-binding</keyword>
<dbReference type="STRING" id="553510.B1H19_08920"/>
<dbReference type="KEGG" id="sgv:B1H19_08920"/>
<dbReference type="PROSITE" id="PS00211">
    <property type="entry name" value="ABC_TRANSPORTER_1"/>
    <property type="match status" value="1"/>
</dbReference>
<organism evidence="12 13">
    <name type="scientific">Streptomyces gilvosporeus</name>
    <dbReference type="NCBI Taxonomy" id="553510"/>
    <lineage>
        <taxon>Bacteria</taxon>
        <taxon>Bacillati</taxon>
        <taxon>Actinomycetota</taxon>
        <taxon>Actinomycetes</taxon>
        <taxon>Kitasatosporales</taxon>
        <taxon>Streptomycetaceae</taxon>
        <taxon>Streptomyces</taxon>
    </lineage>
</organism>